<keyword evidence="2" id="KW-1185">Reference proteome</keyword>
<dbReference type="Proteomes" id="UP001057402">
    <property type="component" value="Chromosome 3"/>
</dbReference>
<proteinExistence type="predicted"/>
<reference evidence="2" key="1">
    <citation type="journal article" date="2023" name="Front. Plant Sci.">
        <title>Chromosomal-level genome assembly of Melastoma candidum provides insights into trichome evolution.</title>
        <authorList>
            <person name="Zhong Y."/>
            <person name="Wu W."/>
            <person name="Sun C."/>
            <person name="Zou P."/>
            <person name="Liu Y."/>
            <person name="Dai S."/>
            <person name="Zhou R."/>
        </authorList>
    </citation>
    <scope>NUCLEOTIDE SEQUENCE [LARGE SCALE GENOMIC DNA]</scope>
</reference>
<gene>
    <name evidence="1" type="ORF">MLD38_007207</name>
</gene>
<protein>
    <submittedName>
        <fullName evidence="1">Uncharacterized protein</fullName>
    </submittedName>
</protein>
<sequence length="313" mass="35056">MELLQFEPLLAAVAIVKEAARIIRRNGRFMIPVASFGILLYSILVLTNFLTLRHFLASMTKKLASFLVTSPMSPGYVNLLVGLQQDISFFIGVELIFALGYSVTSLLFSTATVYGTAISHLGKDSERVDIRDLAKLTAASWKRPLVTSLYTSIFGIGYNFLEVAILLPLALQRATFATTVLGLVAGLLYAYLSIIWTVGFVVSALEDRSGITALGEAERLIKGMRIQGYALSLFINVTLMLIIFLVWRLVSFKRPWYNELIVYIVVNLTWLVRMFGVICYTIYYYDCKSSHGEEVADTELMINRSEPVHYTPV</sequence>
<name>A0ACB9RRQ9_9MYRT</name>
<accession>A0ACB9RRQ9</accession>
<evidence type="ECO:0000313" key="2">
    <source>
        <dbReference type="Proteomes" id="UP001057402"/>
    </source>
</evidence>
<organism evidence="1 2">
    <name type="scientific">Melastoma candidum</name>
    <dbReference type="NCBI Taxonomy" id="119954"/>
    <lineage>
        <taxon>Eukaryota</taxon>
        <taxon>Viridiplantae</taxon>
        <taxon>Streptophyta</taxon>
        <taxon>Embryophyta</taxon>
        <taxon>Tracheophyta</taxon>
        <taxon>Spermatophyta</taxon>
        <taxon>Magnoliopsida</taxon>
        <taxon>eudicotyledons</taxon>
        <taxon>Gunneridae</taxon>
        <taxon>Pentapetalae</taxon>
        <taxon>rosids</taxon>
        <taxon>malvids</taxon>
        <taxon>Myrtales</taxon>
        <taxon>Melastomataceae</taxon>
        <taxon>Melastomatoideae</taxon>
        <taxon>Melastomateae</taxon>
        <taxon>Melastoma</taxon>
    </lineage>
</organism>
<comment type="caution">
    <text evidence="1">The sequence shown here is derived from an EMBL/GenBank/DDBJ whole genome shotgun (WGS) entry which is preliminary data.</text>
</comment>
<dbReference type="EMBL" id="CM042882">
    <property type="protein sequence ID" value="KAI4381098.1"/>
    <property type="molecule type" value="Genomic_DNA"/>
</dbReference>
<evidence type="ECO:0000313" key="1">
    <source>
        <dbReference type="EMBL" id="KAI4381098.1"/>
    </source>
</evidence>